<evidence type="ECO:0000313" key="6">
    <source>
        <dbReference type="EMBL" id="QWT69383.1"/>
    </source>
</evidence>
<comment type="pathway">
    <text evidence="1">Secondary metabolite biosynthesis; terpenoid biosynthesis.</text>
</comment>
<name>A0A8F2F5Y9_GYNPE</name>
<evidence type="ECO:0000256" key="3">
    <source>
        <dbReference type="ARBA" id="ARBA00022679"/>
    </source>
</evidence>
<evidence type="ECO:0000256" key="5">
    <source>
        <dbReference type="RuleBase" id="RU362057"/>
    </source>
</evidence>
<accession>A0A8F2F5Y9</accession>
<evidence type="ECO:0000256" key="2">
    <source>
        <dbReference type="ARBA" id="ARBA00009995"/>
    </source>
</evidence>
<dbReference type="Pfam" id="PF00201">
    <property type="entry name" value="UDPGT"/>
    <property type="match status" value="1"/>
</dbReference>
<dbReference type="EC" id="2.4.1.-" evidence="5"/>
<dbReference type="EMBL" id="MT416759">
    <property type="protein sequence ID" value="QWT69383.1"/>
    <property type="molecule type" value="mRNA"/>
</dbReference>
<dbReference type="PROSITE" id="PS00375">
    <property type="entry name" value="UDPGT"/>
    <property type="match status" value="1"/>
</dbReference>
<dbReference type="PANTHER" id="PTHR11926">
    <property type="entry name" value="GLUCOSYL/GLUCURONOSYL TRANSFERASES"/>
    <property type="match status" value="1"/>
</dbReference>
<dbReference type="SUPFAM" id="SSF53756">
    <property type="entry name" value="UDP-Glycosyltransferase/glycogen phosphorylase"/>
    <property type="match status" value="1"/>
</dbReference>
<organism evidence="6">
    <name type="scientific">Gynostemma pentaphyllum</name>
    <name type="common">Jiaogulan</name>
    <name type="synonym">Sweet tea vine</name>
    <dbReference type="NCBI Taxonomy" id="182084"/>
    <lineage>
        <taxon>Eukaryota</taxon>
        <taxon>Viridiplantae</taxon>
        <taxon>Streptophyta</taxon>
        <taxon>Embryophyta</taxon>
        <taxon>Tracheophyta</taxon>
        <taxon>Spermatophyta</taxon>
        <taxon>Magnoliopsida</taxon>
        <taxon>eudicotyledons</taxon>
        <taxon>Gunneridae</taxon>
        <taxon>Pentapetalae</taxon>
        <taxon>rosids</taxon>
        <taxon>fabids</taxon>
        <taxon>Cucurbitales</taxon>
        <taxon>Cucurbitaceae</taxon>
        <taxon>Gomphogyneae</taxon>
        <taxon>Gynostemma</taxon>
    </lineage>
</organism>
<protein>
    <recommendedName>
        <fullName evidence="5">Glycosyltransferase</fullName>
        <ecNumber evidence="5">2.4.1.-</ecNumber>
    </recommendedName>
</protein>
<comment type="similarity">
    <text evidence="2 4">Belongs to the UDP-glycosyltransferase family.</text>
</comment>
<dbReference type="InterPro" id="IPR035595">
    <property type="entry name" value="UDP_glycos_trans_CS"/>
</dbReference>
<dbReference type="InterPro" id="IPR002213">
    <property type="entry name" value="UDP_glucos_trans"/>
</dbReference>
<evidence type="ECO:0000256" key="4">
    <source>
        <dbReference type="RuleBase" id="RU003718"/>
    </source>
</evidence>
<dbReference type="Gene3D" id="3.40.50.2000">
    <property type="entry name" value="Glycogen Phosphorylase B"/>
    <property type="match status" value="2"/>
</dbReference>
<dbReference type="FunFam" id="3.40.50.2000:FF:000060">
    <property type="entry name" value="Glycosyltransferase"/>
    <property type="match status" value="1"/>
</dbReference>
<evidence type="ECO:0000256" key="1">
    <source>
        <dbReference type="ARBA" id="ARBA00004721"/>
    </source>
</evidence>
<dbReference type="PANTHER" id="PTHR11926:SF1392">
    <property type="entry name" value="GLYCOSYLTRANSFERASE"/>
    <property type="match status" value="1"/>
</dbReference>
<proteinExistence type="evidence at transcript level"/>
<keyword evidence="3 4" id="KW-0808">Transferase</keyword>
<keyword evidence="4" id="KW-0328">Glycosyltransferase</keyword>
<dbReference type="CDD" id="cd03784">
    <property type="entry name" value="GT1_Gtf-like"/>
    <property type="match status" value="1"/>
</dbReference>
<dbReference type="AlphaFoldDB" id="A0A8F2F5Y9"/>
<dbReference type="GO" id="GO:0080043">
    <property type="term" value="F:quercetin 3-O-glucosyltransferase activity"/>
    <property type="evidence" value="ECO:0007669"/>
    <property type="project" value="TreeGrafter"/>
</dbReference>
<reference evidence="6" key="1">
    <citation type="submission" date="2020-05" db="EMBL/GenBank/DDBJ databases">
        <authorList>
            <person name="Zhang Y."/>
            <person name="Xu H."/>
            <person name="Liu H."/>
            <person name="Wu Y."/>
        </authorList>
    </citation>
    <scope>NUCLEOTIDE SEQUENCE</scope>
</reference>
<sequence>MAEPQQPRILLFPFPAPGHIKPFLILAELLSDAGLDVVFLTTEFHHRLISNLETLITRFPKLHFATMADDLPPENPRDTMDSQYFISLLLGTKPRFQQFLHSFNEANNSQQITCIISDVIISAPFEVAEEFGIPVVSFCTYSARYLSMNFFIEKLIEEGQIPYHDDNPLGEITGVASFEEGILRRKHLPGFWNVKYCDQSSQMMVINQTVSFRRSSGLILNTFNELEAQHLRYLSSIFKKVYPIGPIHALSNSKLGDFSFSSSSSIGKKEDETCIPWLDSQASKSVIYVSFGTLAKMKSEELIEFWHGLVNSEKPFLCVLRKDVVNEGEEAGKLIKQLVGEGGEKVKGITVEWAPQEKVLKHPSVGGFLTHCGWNSMMESIEAGVPMIGWPVLGDQPSNATWIEQVWKIGFEIKEKWDRLTVEKMVRALMEDPKKENEIQKCVEKFSKFANESVSKSGLSFKNFESLIEELKKLSTK</sequence>
<dbReference type="GO" id="GO:0080044">
    <property type="term" value="F:quercetin 7-O-glucosyltransferase activity"/>
    <property type="evidence" value="ECO:0007669"/>
    <property type="project" value="TreeGrafter"/>
</dbReference>